<dbReference type="Proteomes" id="UP000887576">
    <property type="component" value="Unplaced"/>
</dbReference>
<organism evidence="1 2">
    <name type="scientific">Panagrolaimus sp. JU765</name>
    <dbReference type="NCBI Taxonomy" id="591449"/>
    <lineage>
        <taxon>Eukaryota</taxon>
        <taxon>Metazoa</taxon>
        <taxon>Ecdysozoa</taxon>
        <taxon>Nematoda</taxon>
        <taxon>Chromadorea</taxon>
        <taxon>Rhabditida</taxon>
        <taxon>Tylenchina</taxon>
        <taxon>Panagrolaimomorpha</taxon>
        <taxon>Panagrolaimoidea</taxon>
        <taxon>Panagrolaimidae</taxon>
        <taxon>Panagrolaimus</taxon>
    </lineage>
</organism>
<name>A0AC34Q8I5_9BILA</name>
<proteinExistence type="predicted"/>
<sequence>MESYFFKISSNLFELQREINKLELKSIINPTIENENQNEFLSGYHRISHILDSLGKEQKKYIIFKELNSFNNEIVEFLTIEESKWLERELVVQMTINRTAKLDYERLQDNVRKLEKSFYDGVLKAQNLLTNYAKIEAKNMAIDLRFSRLMIFGKVSKYKPDYPMYQSYNKMIRDAKMAVNETSEGSYNNLYQRKQNYATIAIAESRKWKNKVEKMKRNFKVGEGFGGDY</sequence>
<evidence type="ECO:0000313" key="2">
    <source>
        <dbReference type="WBParaSite" id="JU765_v2.g13882.t1"/>
    </source>
</evidence>
<evidence type="ECO:0000313" key="1">
    <source>
        <dbReference type="Proteomes" id="UP000887576"/>
    </source>
</evidence>
<protein>
    <submittedName>
        <fullName evidence="2">ParB/Sulfiredoxin domain-containing protein</fullName>
    </submittedName>
</protein>
<dbReference type="WBParaSite" id="JU765_v2.g13882.t1">
    <property type="protein sequence ID" value="JU765_v2.g13882.t1"/>
    <property type="gene ID" value="JU765_v2.g13882"/>
</dbReference>
<accession>A0AC34Q8I5</accession>
<reference evidence="2" key="1">
    <citation type="submission" date="2022-11" db="UniProtKB">
        <authorList>
            <consortium name="WormBaseParasite"/>
        </authorList>
    </citation>
    <scope>IDENTIFICATION</scope>
</reference>